<evidence type="ECO:0000313" key="2">
    <source>
        <dbReference type="EMBL" id="TKT71880.1"/>
    </source>
</evidence>
<proteinExistence type="predicted"/>
<dbReference type="Pfam" id="PF11391">
    <property type="entry name" value="DUF2798"/>
    <property type="match status" value="1"/>
</dbReference>
<comment type="caution">
    <text evidence="2">The sequence shown here is derived from an EMBL/GenBank/DDBJ whole genome shotgun (WGS) entry which is preliminary data.</text>
</comment>
<evidence type="ECO:0000313" key="3">
    <source>
        <dbReference type="Proteomes" id="UP000034832"/>
    </source>
</evidence>
<keyword evidence="1" id="KW-0812">Transmembrane</keyword>
<dbReference type="STRING" id="211460.YH63_08110"/>
<evidence type="ECO:0000256" key="1">
    <source>
        <dbReference type="SAM" id="Phobius"/>
    </source>
</evidence>
<dbReference type="Proteomes" id="UP000034832">
    <property type="component" value="Unassembled WGS sequence"/>
</dbReference>
<feature type="transmembrane region" description="Helical" evidence="1">
    <location>
        <begin position="55"/>
        <end position="75"/>
    </location>
</feature>
<dbReference type="EMBL" id="LBIA02000001">
    <property type="protein sequence ID" value="TKT71880.1"/>
    <property type="molecule type" value="Genomic_DNA"/>
</dbReference>
<name>A0A4U6BN59_9BRAD</name>
<feature type="transmembrane region" description="Helical" evidence="1">
    <location>
        <begin position="20"/>
        <end position="43"/>
    </location>
</feature>
<gene>
    <name evidence="2" type="ORF">YH63_010880</name>
</gene>
<organism evidence="2 3">
    <name type="scientific">Afipia massiliensis</name>
    <dbReference type="NCBI Taxonomy" id="211460"/>
    <lineage>
        <taxon>Bacteria</taxon>
        <taxon>Pseudomonadati</taxon>
        <taxon>Pseudomonadota</taxon>
        <taxon>Alphaproteobacteria</taxon>
        <taxon>Hyphomicrobiales</taxon>
        <taxon>Nitrobacteraceae</taxon>
        <taxon>Afipia</taxon>
    </lineage>
</organism>
<reference evidence="2" key="1">
    <citation type="submission" date="2019-04" db="EMBL/GenBank/DDBJ databases">
        <title>Whole genome sequencing of cave bacteria.</title>
        <authorList>
            <person name="Gan H.M."/>
            <person name="Barton H."/>
            <person name="Savka M.A."/>
        </authorList>
    </citation>
    <scope>NUCLEOTIDE SEQUENCE [LARGE SCALE GENOMIC DNA]</scope>
    <source>
        <strain evidence="2">LC387</strain>
    </source>
</reference>
<accession>A0A4U6BN59</accession>
<keyword evidence="1" id="KW-1133">Transmembrane helix</keyword>
<keyword evidence="1" id="KW-0472">Membrane</keyword>
<dbReference type="InterPro" id="IPR021529">
    <property type="entry name" value="DUF2798"/>
</dbReference>
<dbReference type="OrthoDB" id="7159403at2"/>
<protein>
    <submittedName>
        <fullName evidence="2">DUF2798 domain-containing protein</fullName>
    </submittedName>
</protein>
<sequence>MTTLPKSRTRGKLPARYASVVMPLVLSILMTFVVSGISTLKSLGATEAFLATWPAAWGISWLVAFPTLLAVLPLVRRIVAVVVAPPAAA</sequence>
<dbReference type="RefSeq" id="WP_046827593.1">
    <property type="nucleotide sequence ID" value="NZ_LBIA02000001.1"/>
</dbReference>
<keyword evidence="3" id="KW-1185">Reference proteome</keyword>
<dbReference type="AlphaFoldDB" id="A0A4U6BN59"/>